<evidence type="ECO:0000313" key="1">
    <source>
        <dbReference type="EMBL" id="GHB08007.1"/>
    </source>
</evidence>
<proteinExistence type="predicted"/>
<evidence type="ECO:0000313" key="2">
    <source>
        <dbReference type="Proteomes" id="UP000599437"/>
    </source>
</evidence>
<reference evidence="2" key="1">
    <citation type="journal article" date="2019" name="Int. J. Syst. Evol. Microbiol.">
        <title>The Global Catalogue of Microorganisms (GCM) 10K type strain sequencing project: providing services to taxonomists for standard genome sequencing and annotation.</title>
        <authorList>
            <consortium name="The Broad Institute Genomics Platform"/>
            <consortium name="The Broad Institute Genome Sequencing Center for Infectious Disease"/>
            <person name="Wu L."/>
            <person name="Ma J."/>
        </authorList>
    </citation>
    <scope>NUCLEOTIDE SEQUENCE [LARGE SCALE GENOMIC DNA]</scope>
    <source>
        <strain evidence="2">JCM 4737</strain>
    </source>
</reference>
<organism evidence="1 2">
    <name type="scientific">Streptomyces chryseus</name>
    <dbReference type="NCBI Taxonomy" id="68186"/>
    <lineage>
        <taxon>Bacteria</taxon>
        <taxon>Bacillati</taxon>
        <taxon>Actinomycetota</taxon>
        <taxon>Actinomycetes</taxon>
        <taxon>Kitasatosporales</taxon>
        <taxon>Streptomycetaceae</taxon>
        <taxon>Streptomyces</taxon>
    </lineage>
</organism>
<dbReference type="Proteomes" id="UP000599437">
    <property type="component" value="Unassembled WGS sequence"/>
</dbReference>
<dbReference type="EMBL" id="BMVO01000009">
    <property type="protein sequence ID" value="GHB08007.1"/>
    <property type="molecule type" value="Genomic_DNA"/>
</dbReference>
<protein>
    <submittedName>
        <fullName evidence="1">Uncharacterized protein</fullName>
    </submittedName>
</protein>
<gene>
    <name evidence="1" type="ORF">GCM10010346_34190</name>
</gene>
<sequence>MVRTRVRGLRCDAKAGISFRGPPTGLAVGFGREKRKVPYGPWDCGPIHPRWCAWVPGSELPCGRPDSAWTARSGAVRRLGYEQPESAR</sequence>
<accession>A0ABQ3DQ03</accession>
<name>A0ABQ3DQ03_9ACTN</name>
<keyword evidence="2" id="KW-1185">Reference proteome</keyword>
<comment type="caution">
    <text evidence="1">The sequence shown here is derived from an EMBL/GenBank/DDBJ whole genome shotgun (WGS) entry which is preliminary data.</text>
</comment>